<evidence type="ECO:0000256" key="1">
    <source>
        <dbReference type="ARBA" id="ARBA00022500"/>
    </source>
</evidence>
<feature type="domain" description="HBM" evidence="6">
    <location>
        <begin position="42"/>
        <end position="282"/>
    </location>
</feature>
<keyword evidence="3" id="KW-0807">Transducer</keyword>
<dbReference type="GO" id="GO:0007165">
    <property type="term" value="P:signal transduction"/>
    <property type="evidence" value="ECO:0007669"/>
    <property type="project" value="UniProtKB-KW"/>
</dbReference>
<feature type="transmembrane region" description="Helical" evidence="4">
    <location>
        <begin position="292"/>
        <end position="315"/>
    </location>
</feature>
<feature type="transmembrane region" description="Helical" evidence="4">
    <location>
        <begin position="6"/>
        <end position="27"/>
    </location>
</feature>
<dbReference type="Gene3D" id="1.10.287.950">
    <property type="entry name" value="Methyl-accepting chemotaxis protein"/>
    <property type="match status" value="1"/>
</dbReference>
<protein>
    <submittedName>
        <fullName evidence="7">Methyl-accepting chemotaxis protein IV</fullName>
    </submittedName>
</protein>
<dbReference type="PANTHER" id="PTHR43531">
    <property type="entry name" value="PROTEIN ICFG"/>
    <property type="match status" value="1"/>
</dbReference>
<dbReference type="AlphaFoldDB" id="A0A1M6A1N6"/>
<evidence type="ECO:0000256" key="3">
    <source>
        <dbReference type="PROSITE-ProRule" id="PRU00284"/>
    </source>
</evidence>
<proteinExistence type="inferred from homology"/>
<dbReference type="RefSeq" id="WP_073605059.1">
    <property type="nucleotide sequence ID" value="NZ_FQXZ01000039.1"/>
</dbReference>
<evidence type="ECO:0000259" key="6">
    <source>
        <dbReference type="PROSITE" id="PS51753"/>
    </source>
</evidence>
<dbReference type="STRING" id="1216006.VA7868_03444"/>
<dbReference type="SMART" id="SM01358">
    <property type="entry name" value="HBM"/>
    <property type="match status" value="1"/>
</dbReference>
<accession>A0A1M6A1N6</accession>
<dbReference type="PANTHER" id="PTHR43531:SF11">
    <property type="entry name" value="METHYL-ACCEPTING CHEMOTAXIS PROTEIN 3"/>
    <property type="match status" value="1"/>
</dbReference>
<organism evidence="7 8">
    <name type="scientific">Vibrio aerogenes CECT 7868</name>
    <dbReference type="NCBI Taxonomy" id="1216006"/>
    <lineage>
        <taxon>Bacteria</taxon>
        <taxon>Pseudomonadati</taxon>
        <taxon>Pseudomonadota</taxon>
        <taxon>Gammaproteobacteria</taxon>
        <taxon>Vibrionales</taxon>
        <taxon>Vibrionaceae</taxon>
        <taxon>Vibrio</taxon>
    </lineage>
</organism>
<sequence>MLNFKAVLYSGFGLLTGLIVLVGLSAYHSLNNASREFGIYHHLTETTETTSRIQTNLSLMRLEVKDYILHSDVRHQQQFEVYLDKTRKLLTRSHQDLQSTERREAISQLEKLLGRYKEGFDKIVQLKQLRHTKMNALTRKESEVEHNLSKILSSAREEGDEMDVAYTASLALKSLLLIRLNIFKFLNNNQEDTARTVNQEFKVLEKHLAKLETELTNQSYKILLHSTMKDASFDVKIFNEVVSAIFQRNDVIHHTIDLVGSQATKNIARIRQSVKTEQDNLGQNLQNKNQTAISVISIIILIAMVCGGLVSLYIVRSTLNKLGGDPARVTRITQNVSAGNLNLDLPDNGEPEDSLYTSIRHMVSTLQQRTRLAGQIASGDLSQQIELASEHDALGIALKEMTINLINVLSGVQISGEQISADSQRIFQTSHSLAEGVAEQQGNLERISLSLADLSSRTMTNAENARTASDFARKAQGAVTGGQEKMQDMIQAMDDIQQSNRRITAFIETIDEIAEQTNLLALNAAIEAARAGEQGRGFAVVAEEVRNLAFRSTSAAEETGKLIQESGIKARHGVQMAEATAQALGNVAESIHSASEQVSRIALACEKQVAEVDNAHQAVASIEAVTQQNAAASEASAKSAEQLTEQTRSMKEILQQFTFREHPGKS</sequence>
<dbReference type="GO" id="GO:0005886">
    <property type="term" value="C:plasma membrane"/>
    <property type="evidence" value="ECO:0007669"/>
    <property type="project" value="TreeGrafter"/>
</dbReference>
<dbReference type="Gene3D" id="1.20.1440.210">
    <property type="match status" value="1"/>
</dbReference>
<dbReference type="GO" id="GO:0006935">
    <property type="term" value="P:chemotaxis"/>
    <property type="evidence" value="ECO:0007669"/>
    <property type="project" value="UniProtKB-KW"/>
</dbReference>
<dbReference type="Pfam" id="PF00015">
    <property type="entry name" value="MCPsignal"/>
    <property type="match status" value="1"/>
</dbReference>
<feature type="domain" description="Methyl-accepting transducer" evidence="5">
    <location>
        <begin position="415"/>
        <end position="644"/>
    </location>
</feature>
<dbReference type="EMBL" id="FQXZ01000039">
    <property type="protein sequence ID" value="SHI30421.1"/>
    <property type="molecule type" value="Genomic_DNA"/>
</dbReference>
<dbReference type="GO" id="GO:0004888">
    <property type="term" value="F:transmembrane signaling receptor activity"/>
    <property type="evidence" value="ECO:0007669"/>
    <property type="project" value="TreeGrafter"/>
</dbReference>
<dbReference type="InterPro" id="IPR032255">
    <property type="entry name" value="HBM"/>
</dbReference>
<dbReference type="Proteomes" id="UP000184608">
    <property type="component" value="Unassembled WGS sequence"/>
</dbReference>
<dbReference type="PROSITE" id="PS50111">
    <property type="entry name" value="CHEMOTAXIS_TRANSDUC_2"/>
    <property type="match status" value="1"/>
</dbReference>
<evidence type="ECO:0000256" key="4">
    <source>
        <dbReference type="SAM" id="Phobius"/>
    </source>
</evidence>
<keyword evidence="8" id="KW-1185">Reference proteome</keyword>
<evidence type="ECO:0000259" key="5">
    <source>
        <dbReference type="PROSITE" id="PS50111"/>
    </source>
</evidence>
<evidence type="ECO:0000313" key="8">
    <source>
        <dbReference type="Proteomes" id="UP000184608"/>
    </source>
</evidence>
<dbReference type="SUPFAM" id="SSF58104">
    <property type="entry name" value="Methyl-accepting chemotaxis protein (MCP) signaling domain"/>
    <property type="match status" value="1"/>
</dbReference>
<evidence type="ECO:0000313" key="7">
    <source>
        <dbReference type="EMBL" id="SHI30421.1"/>
    </source>
</evidence>
<dbReference type="PROSITE" id="PS51753">
    <property type="entry name" value="HBM"/>
    <property type="match status" value="1"/>
</dbReference>
<keyword evidence="4" id="KW-0472">Membrane</keyword>
<dbReference type="InterPro" id="IPR051310">
    <property type="entry name" value="MCP_chemotaxis"/>
</dbReference>
<gene>
    <name evidence="7" type="primary">tap_2</name>
    <name evidence="7" type="ORF">VA7868_03444</name>
</gene>
<dbReference type="OrthoDB" id="2489132at2"/>
<comment type="similarity">
    <text evidence="2">Belongs to the methyl-accepting chemotaxis (MCP) protein family.</text>
</comment>
<keyword evidence="4" id="KW-0812">Transmembrane</keyword>
<name>A0A1M6A1N6_9VIBR</name>
<evidence type="ECO:0000256" key="2">
    <source>
        <dbReference type="ARBA" id="ARBA00029447"/>
    </source>
</evidence>
<reference evidence="7 8" key="1">
    <citation type="submission" date="2016-11" db="EMBL/GenBank/DDBJ databases">
        <authorList>
            <person name="Jaros S."/>
            <person name="Januszkiewicz K."/>
            <person name="Wedrychowicz H."/>
        </authorList>
    </citation>
    <scope>NUCLEOTIDE SEQUENCE [LARGE SCALE GENOMIC DNA]</scope>
    <source>
        <strain evidence="7 8">CECT 7868</strain>
    </source>
</reference>
<dbReference type="InterPro" id="IPR004089">
    <property type="entry name" value="MCPsignal_dom"/>
</dbReference>
<keyword evidence="1" id="KW-0145">Chemotaxis</keyword>
<keyword evidence="4" id="KW-1133">Transmembrane helix</keyword>
<dbReference type="SMART" id="SM00283">
    <property type="entry name" value="MA"/>
    <property type="match status" value="1"/>
</dbReference>